<evidence type="ECO:0000313" key="8">
    <source>
        <dbReference type="Proteomes" id="UP000014155"/>
    </source>
</evidence>
<name>S0FQX2_RUMCE</name>
<dbReference type="InterPro" id="IPR029753">
    <property type="entry name" value="D-isomer_DH_CS"/>
</dbReference>
<dbReference type="Gene3D" id="3.40.50.720">
    <property type="entry name" value="NAD(P)-binding Rossmann-like Domain"/>
    <property type="match status" value="2"/>
</dbReference>
<dbReference type="EMBL" id="AORV01000002">
    <property type="protein sequence ID" value="EMS74237.1"/>
    <property type="molecule type" value="Genomic_DNA"/>
</dbReference>
<dbReference type="GO" id="GO:0016618">
    <property type="term" value="F:hydroxypyruvate reductase [NAD(P)H] activity"/>
    <property type="evidence" value="ECO:0007669"/>
    <property type="project" value="TreeGrafter"/>
</dbReference>
<dbReference type="SUPFAM" id="SSF51735">
    <property type="entry name" value="NAD(P)-binding Rossmann-fold domains"/>
    <property type="match status" value="1"/>
</dbReference>
<dbReference type="Pfam" id="PF00389">
    <property type="entry name" value="2-Hacid_dh"/>
    <property type="match status" value="1"/>
</dbReference>
<sequence length="319" mass="34803">MKKKVLVTATNYSRLCAGAKALLEKEGFEVIENTFGRPMTFEELKDKVGDVYGVVAGVDTWNEDVFKLAPNLKVIGRFGIGVDNIDLEAAKKYGIKVMNARAINSDSVAECTVGLILAVLRNLVNLDKSTRAGKWERYVGYTIRGKKIGLVGFGAIAQYTAKILGAFETEIFAYDVYPNHAAAKKLGVTMTDLDTIIKQSDIITLHVPCTPETTKLFSKKEFEMMKASAVIINVARGPVIDENALYDALKTHKIAGAGIDVYEVEPAAAANPLFELDNVVCLPHSAAETYETYEAVGMATAQAILDVMNGRDPINWLNK</sequence>
<comment type="caution">
    <text evidence="7">The sequence shown here is derived from an EMBL/GenBank/DDBJ whole genome shotgun (WGS) entry which is preliminary data.</text>
</comment>
<dbReference type="RefSeq" id="WP_004622816.1">
    <property type="nucleotide sequence ID" value="NZ_AORV01000002.1"/>
</dbReference>
<organism evidence="7 8">
    <name type="scientific">Ruminiclostridium cellobioparum subsp. termitidis CT1112</name>
    <dbReference type="NCBI Taxonomy" id="1195236"/>
    <lineage>
        <taxon>Bacteria</taxon>
        <taxon>Bacillati</taxon>
        <taxon>Bacillota</taxon>
        <taxon>Clostridia</taxon>
        <taxon>Eubacteriales</taxon>
        <taxon>Oscillospiraceae</taxon>
        <taxon>Ruminiclostridium</taxon>
    </lineage>
</organism>
<dbReference type="InterPro" id="IPR006140">
    <property type="entry name" value="D-isomer_DH_NAD-bd"/>
</dbReference>
<dbReference type="GO" id="GO:0005829">
    <property type="term" value="C:cytosol"/>
    <property type="evidence" value="ECO:0007669"/>
    <property type="project" value="TreeGrafter"/>
</dbReference>
<evidence type="ECO:0000256" key="4">
    <source>
        <dbReference type="RuleBase" id="RU003719"/>
    </source>
</evidence>
<dbReference type="PANTHER" id="PTHR10996:SF178">
    <property type="entry name" value="2-HYDROXYACID DEHYDROGENASE YGL185C-RELATED"/>
    <property type="match status" value="1"/>
</dbReference>
<evidence type="ECO:0000259" key="6">
    <source>
        <dbReference type="Pfam" id="PF02826"/>
    </source>
</evidence>
<proteinExistence type="inferred from homology"/>
<dbReference type="EC" id="1.1.1.95" evidence="7"/>
<evidence type="ECO:0000259" key="5">
    <source>
        <dbReference type="Pfam" id="PF00389"/>
    </source>
</evidence>
<protein>
    <submittedName>
        <fullName evidence="7">D-3-phosphoglycerate dehydrogenase</fullName>
        <ecNumber evidence="7">1.1.1.95</ecNumber>
    </submittedName>
</protein>
<dbReference type="STRING" id="1195236.CTER_0023"/>
<evidence type="ECO:0000256" key="3">
    <source>
        <dbReference type="ARBA" id="ARBA00023027"/>
    </source>
</evidence>
<dbReference type="eggNOG" id="COG0111">
    <property type="taxonomic scope" value="Bacteria"/>
</dbReference>
<dbReference type="PROSITE" id="PS00671">
    <property type="entry name" value="D_2_HYDROXYACID_DH_3"/>
    <property type="match status" value="1"/>
</dbReference>
<dbReference type="InterPro" id="IPR036291">
    <property type="entry name" value="NAD(P)-bd_dom_sf"/>
</dbReference>
<evidence type="ECO:0000256" key="1">
    <source>
        <dbReference type="ARBA" id="ARBA00005854"/>
    </source>
</evidence>
<reference evidence="7 8" key="1">
    <citation type="journal article" date="2013" name="Genome Announc.">
        <title>Draft Genome Sequence of the Cellulolytic, Mesophilic, Anaerobic Bacterium Clostridium termitidis Strain CT1112 (DSM 5398).</title>
        <authorList>
            <person name="Lal S."/>
            <person name="Ramachandran U."/>
            <person name="Zhang X."/>
            <person name="Munir R."/>
            <person name="Sparling R."/>
            <person name="Levin D.B."/>
        </authorList>
    </citation>
    <scope>NUCLEOTIDE SEQUENCE [LARGE SCALE GENOMIC DNA]</scope>
    <source>
        <strain evidence="7 8">CT1112</strain>
    </source>
</reference>
<comment type="similarity">
    <text evidence="1 4">Belongs to the D-isomer specific 2-hydroxyacid dehydrogenase family.</text>
</comment>
<dbReference type="AlphaFoldDB" id="S0FQX2"/>
<dbReference type="GO" id="GO:0030267">
    <property type="term" value="F:glyoxylate reductase (NADPH) activity"/>
    <property type="evidence" value="ECO:0007669"/>
    <property type="project" value="TreeGrafter"/>
</dbReference>
<keyword evidence="8" id="KW-1185">Reference proteome</keyword>
<dbReference type="CDD" id="cd12172">
    <property type="entry name" value="PGDH_like_2"/>
    <property type="match status" value="1"/>
</dbReference>
<dbReference type="GO" id="GO:0051287">
    <property type="term" value="F:NAD binding"/>
    <property type="evidence" value="ECO:0007669"/>
    <property type="project" value="InterPro"/>
</dbReference>
<gene>
    <name evidence="7" type="ORF">CTER_0023</name>
</gene>
<dbReference type="PANTHER" id="PTHR10996">
    <property type="entry name" value="2-HYDROXYACID DEHYDROGENASE-RELATED"/>
    <property type="match status" value="1"/>
</dbReference>
<dbReference type="GO" id="GO:0004617">
    <property type="term" value="F:phosphoglycerate dehydrogenase activity"/>
    <property type="evidence" value="ECO:0007669"/>
    <property type="project" value="UniProtKB-EC"/>
</dbReference>
<keyword evidence="2 4" id="KW-0560">Oxidoreductase</keyword>
<dbReference type="PROSITE" id="PS00670">
    <property type="entry name" value="D_2_HYDROXYACID_DH_2"/>
    <property type="match status" value="1"/>
</dbReference>
<dbReference type="Proteomes" id="UP000014155">
    <property type="component" value="Unassembled WGS sequence"/>
</dbReference>
<evidence type="ECO:0000313" key="7">
    <source>
        <dbReference type="EMBL" id="EMS74237.1"/>
    </source>
</evidence>
<dbReference type="PATRIC" id="fig|1195236.3.peg.21"/>
<keyword evidence="3" id="KW-0520">NAD</keyword>
<dbReference type="FunFam" id="3.40.50.720:FF:000203">
    <property type="entry name" value="D-3-phosphoglycerate dehydrogenase (SerA)"/>
    <property type="match status" value="1"/>
</dbReference>
<accession>S0FQX2</accession>
<dbReference type="SUPFAM" id="SSF52283">
    <property type="entry name" value="Formate/glycerate dehydrogenase catalytic domain-like"/>
    <property type="match status" value="1"/>
</dbReference>
<feature type="domain" description="D-isomer specific 2-hydroxyacid dehydrogenase NAD-binding" evidence="6">
    <location>
        <begin position="113"/>
        <end position="286"/>
    </location>
</feature>
<feature type="domain" description="D-isomer specific 2-hydroxyacid dehydrogenase catalytic" evidence="5">
    <location>
        <begin position="14"/>
        <end position="318"/>
    </location>
</feature>
<dbReference type="InterPro" id="IPR006139">
    <property type="entry name" value="D-isomer_2_OHA_DH_cat_dom"/>
</dbReference>
<evidence type="ECO:0000256" key="2">
    <source>
        <dbReference type="ARBA" id="ARBA00023002"/>
    </source>
</evidence>
<dbReference type="InterPro" id="IPR050223">
    <property type="entry name" value="D-isomer_2-hydroxyacid_DH"/>
</dbReference>
<dbReference type="Pfam" id="PF02826">
    <property type="entry name" value="2-Hacid_dh_C"/>
    <property type="match status" value="1"/>
</dbReference>